<dbReference type="RefSeq" id="WP_161417265.1">
    <property type="nucleotide sequence ID" value="NZ_JBIDIV010000019.1"/>
</dbReference>
<gene>
    <name evidence="2" type="ORF">GUL26_30400</name>
</gene>
<dbReference type="AlphaFoldDB" id="A0A6B1YP70"/>
<evidence type="ECO:0000313" key="3">
    <source>
        <dbReference type="Proteomes" id="UP000644192"/>
    </source>
</evidence>
<proteinExistence type="predicted"/>
<accession>A0A6B1YP70</accession>
<name>A0A6B1YP70_PSEAI</name>
<dbReference type="EMBL" id="WXZT01000029">
    <property type="protein sequence ID" value="MZZ16582.1"/>
    <property type="molecule type" value="Genomic_DNA"/>
</dbReference>
<dbReference type="Proteomes" id="UP000644192">
    <property type="component" value="Unassembled WGS sequence"/>
</dbReference>
<feature type="region of interest" description="Disordered" evidence="1">
    <location>
        <begin position="195"/>
        <end position="218"/>
    </location>
</feature>
<evidence type="ECO:0000313" key="2">
    <source>
        <dbReference type="EMBL" id="MZZ16582.1"/>
    </source>
</evidence>
<protein>
    <submittedName>
        <fullName evidence="2">Adenylosuccinate synthase</fullName>
    </submittedName>
</protein>
<comment type="caution">
    <text evidence="2">The sequence shown here is derived from an EMBL/GenBank/DDBJ whole genome shotgun (WGS) entry which is preliminary data.</text>
</comment>
<organism evidence="2 3">
    <name type="scientific">Pseudomonas aeruginosa</name>
    <dbReference type="NCBI Taxonomy" id="287"/>
    <lineage>
        <taxon>Bacteria</taxon>
        <taxon>Pseudomonadati</taxon>
        <taxon>Pseudomonadota</taxon>
        <taxon>Gammaproteobacteria</taxon>
        <taxon>Pseudomonadales</taxon>
        <taxon>Pseudomonadaceae</taxon>
        <taxon>Pseudomonas</taxon>
    </lineage>
</organism>
<sequence>MTHAELCEVAKKWLVRPNSRRGHGCHVALSECRSGWCGEMPDAIGFRAAGQVTETVVVEVKVSRADFLADSKKAHRAEGAGMGVYRYFMCPEGLIQAHEVPARWGLLWVNARGGVKAVLGPVALSNNSGTFDALAVPWQHARNAERETWLLVRVMARINDPDKVKNSLNAAQREQARLVNICNAQAEEIRALEMQRSTPGFSDEIPKATPRQVPPKSM</sequence>
<reference evidence="2" key="1">
    <citation type="submission" date="2020-01" db="EMBL/GenBank/DDBJ databases">
        <title>Bacteria Cultured from War Wounds Associated with the Conflict in Eastern Ukraine.</title>
        <authorList>
            <person name="Snesrud E."/>
            <person name="Galac M.R."/>
            <person name="Mc Gann P."/>
            <person name="Valentine K."/>
            <person name="Viacheslav K."/>
        </authorList>
    </citation>
    <scope>NUCLEOTIDE SEQUENCE</scope>
    <source>
        <strain evidence="2">VNMU148</strain>
    </source>
</reference>
<evidence type="ECO:0000256" key="1">
    <source>
        <dbReference type="SAM" id="MobiDB-lite"/>
    </source>
</evidence>